<dbReference type="CDD" id="cd10944">
    <property type="entry name" value="CE4_SmPgdA_like"/>
    <property type="match status" value="1"/>
</dbReference>
<accession>A0ABW8TGB8</accession>
<proteinExistence type="predicted"/>
<keyword evidence="2" id="KW-0378">Hydrolase</keyword>
<sequence length="281" mass="32087">MKNKKGIIFIVLTCFIVLGCWGAFFQVGKYYYEKSKVNAEIKVTPKAKKVSKKEKENKTNVRSGVEVCTVDTPPGEFEPWELQKNSNKKIAYITIDDGPSYNTPRILNILKENNINATFFLIGQNAERYPQFVKQEVAEGNSVANHTYSHPLRYRGDIQGFMDDVNKCDKVLKNILGDKYIQKFMRFPGGAFSTQVSLQPYREAVKQNGYRFLNWNALTGDADRNLEPVDYLINHVKSDIRGHKIVVVLMHDAPAKVTTVQALPEIIQYLKEQGYTFGVFK</sequence>
<protein>
    <submittedName>
        <fullName evidence="2">Polysaccharide deacetylase family protein</fullName>
        <ecNumber evidence="2">3.-.-.-</ecNumber>
    </submittedName>
</protein>
<dbReference type="InterPro" id="IPR050248">
    <property type="entry name" value="Polysacc_deacetylase_ArnD"/>
</dbReference>
<organism evidence="2 3">
    <name type="scientific">Clostridium neuense</name>
    <dbReference type="NCBI Taxonomy" id="1728934"/>
    <lineage>
        <taxon>Bacteria</taxon>
        <taxon>Bacillati</taxon>
        <taxon>Bacillota</taxon>
        <taxon>Clostridia</taxon>
        <taxon>Eubacteriales</taxon>
        <taxon>Clostridiaceae</taxon>
        <taxon>Clostridium</taxon>
    </lineage>
</organism>
<dbReference type="PANTHER" id="PTHR10587:SF125">
    <property type="entry name" value="POLYSACCHARIDE DEACETYLASE YHEN-RELATED"/>
    <property type="match status" value="1"/>
</dbReference>
<dbReference type="InterPro" id="IPR011330">
    <property type="entry name" value="Glyco_hydro/deAcase_b/a-brl"/>
</dbReference>
<evidence type="ECO:0000259" key="1">
    <source>
        <dbReference type="PROSITE" id="PS51677"/>
    </source>
</evidence>
<dbReference type="Gene3D" id="3.20.20.370">
    <property type="entry name" value="Glycoside hydrolase/deacetylase"/>
    <property type="match status" value="1"/>
</dbReference>
<dbReference type="PANTHER" id="PTHR10587">
    <property type="entry name" value="GLYCOSYL TRANSFERASE-RELATED"/>
    <property type="match status" value="1"/>
</dbReference>
<dbReference type="EMBL" id="JBJIAA010000007">
    <property type="protein sequence ID" value="MFL0250807.1"/>
    <property type="molecule type" value="Genomic_DNA"/>
</dbReference>
<dbReference type="SUPFAM" id="SSF88713">
    <property type="entry name" value="Glycoside hydrolase/deacetylase"/>
    <property type="match status" value="1"/>
</dbReference>
<reference evidence="2 3" key="1">
    <citation type="submission" date="2024-11" db="EMBL/GenBank/DDBJ databases">
        <authorList>
            <person name="Heng Y.C."/>
            <person name="Lim A.C.H."/>
            <person name="Lee J.K.Y."/>
            <person name="Kittelmann S."/>
        </authorList>
    </citation>
    <scope>NUCLEOTIDE SEQUENCE [LARGE SCALE GENOMIC DNA]</scope>
    <source>
        <strain evidence="2 3">WILCCON 0114</strain>
    </source>
</reference>
<dbReference type="PROSITE" id="PS51677">
    <property type="entry name" value="NODB"/>
    <property type="match status" value="1"/>
</dbReference>
<keyword evidence="3" id="KW-1185">Reference proteome</keyword>
<dbReference type="Pfam" id="PF01522">
    <property type="entry name" value="Polysacc_deac_1"/>
    <property type="match status" value="1"/>
</dbReference>
<dbReference type="InterPro" id="IPR002509">
    <property type="entry name" value="NODB_dom"/>
</dbReference>
<dbReference type="RefSeq" id="WP_406787469.1">
    <property type="nucleotide sequence ID" value="NZ_JBJIAA010000007.1"/>
</dbReference>
<feature type="domain" description="NodB homology" evidence="1">
    <location>
        <begin position="89"/>
        <end position="278"/>
    </location>
</feature>
<name>A0ABW8TGB8_9CLOT</name>
<dbReference type="PROSITE" id="PS51257">
    <property type="entry name" value="PROKAR_LIPOPROTEIN"/>
    <property type="match status" value="1"/>
</dbReference>
<evidence type="ECO:0000313" key="2">
    <source>
        <dbReference type="EMBL" id="MFL0250807.1"/>
    </source>
</evidence>
<dbReference type="EC" id="3.-.-.-" evidence="2"/>
<evidence type="ECO:0000313" key="3">
    <source>
        <dbReference type="Proteomes" id="UP001623592"/>
    </source>
</evidence>
<dbReference type="GO" id="GO:0016787">
    <property type="term" value="F:hydrolase activity"/>
    <property type="evidence" value="ECO:0007669"/>
    <property type="project" value="UniProtKB-KW"/>
</dbReference>
<gene>
    <name evidence="2" type="ORF">ACJDT4_10275</name>
</gene>
<comment type="caution">
    <text evidence="2">The sequence shown here is derived from an EMBL/GenBank/DDBJ whole genome shotgun (WGS) entry which is preliminary data.</text>
</comment>
<dbReference type="Proteomes" id="UP001623592">
    <property type="component" value="Unassembled WGS sequence"/>
</dbReference>